<organism evidence="1 2">
    <name type="scientific">Yoonia sediminilitoris</name>
    <dbReference type="NCBI Taxonomy" id="1286148"/>
    <lineage>
        <taxon>Bacteria</taxon>
        <taxon>Pseudomonadati</taxon>
        <taxon>Pseudomonadota</taxon>
        <taxon>Alphaproteobacteria</taxon>
        <taxon>Rhodobacterales</taxon>
        <taxon>Paracoccaceae</taxon>
        <taxon>Yoonia</taxon>
    </lineage>
</organism>
<sequence>MCTNCQTLDPSIDHYDTHGVSSFSSGDISVSNNKPVYAYDQIANYLTEGFWSDFNTTARHYDAQSGDTITHNLDGLNSTGTAAAGKVFEAWTAVSSLQFTEVSKAQTQMMFGDNNSGASASSSVSGGHIIQSTINIHNSWADNPDYYHQNDSRQT</sequence>
<keyword evidence="2" id="KW-1185">Reference proteome</keyword>
<comment type="caution">
    <text evidence="1">The sequence shown here is derived from an EMBL/GenBank/DDBJ whole genome shotgun (WGS) entry which is preliminary data.</text>
</comment>
<dbReference type="GO" id="GO:0008237">
    <property type="term" value="F:metallopeptidase activity"/>
    <property type="evidence" value="ECO:0007669"/>
    <property type="project" value="InterPro"/>
</dbReference>
<protein>
    <submittedName>
        <fullName evidence="1">Uncharacterized protein</fullName>
    </submittedName>
</protein>
<dbReference type="Gene3D" id="3.40.390.10">
    <property type="entry name" value="Collagenase (Catalytic Domain)"/>
    <property type="match status" value="1"/>
</dbReference>
<accession>A0A2T6KIX0</accession>
<proteinExistence type="predicted"/>
<dbReference type="EMBL" id="QBUD01000004">
    <property type="protein sequence ID" value="PUB15667.1"/>
    <property type="molecule type" value="Genomic_DNA"/>
</dbReference>
<dbReference type="OrthoDB" id="733404at2"/>
<dbReference type="Proteomes" id="UP000244523">
    <property type="component" value="Unassembled WGS sequence"/>
</dbReference>
<evidence type="ECO:0000313" key="2">
    <source>
        <dbReference type="Proteomes" id="UP000244523"/>
    </source>
</evidence>
<name>A0A2T6KIX0_9RHOB</name>
<dbReference type="AlphaFoldDB" id="A0A2T6KIX0"/>
<dbReference type="RefSeq" id="WP_108386327.1">
    <property type="nucleotide sequence ID" value="NZ_QBUD01000004.1"/>
</dbReference>
<reference evidence="1 2" key="1">
    <citation type="submission" date="2018-04" db="EMBL/GenBank/DDBJ databases">
        <title>Genomic Encyclopedia of Archaeal and Bacterial Type Strains, Phase II (KMG-II): from individual species to whole genera.</title>
        <authorList>
            <person name="Goeker M."/>
        </authorList>
    </citation>
    <scope>NUCLEOTIDE SEQUENCE [LARGE SCALE GENOMIC DNA]</scope>
    <source>
        <strain evidence="1 2">DSM 29955</strain>
    </source>
</reference>
<dbReference type="InterPro" id="IPR024079">
    <property type="entry name" value="MetalloPept_cat_dom_sf"/>
</dbReference>
<dbReference type="SUPFAM" id="SSF55486">
    <property type="entry name" value="Metalloproteases ('zincins'), catalytic domain"/>
    <property type="match status" value="1"/>
</dbReference>
<gene>
    <name evidence="1" type="ORF">C8N45_104287</name>
</gene>
<evidence type="ECO:0000313" key="1">
    <source>
        <dbReference type="EMBL" id="PUB15667.1"/>
    </source>
</evidence>